<proteinExistence type="inferred from homology"/>
<evidence type="ECO:0000256" key="1">
    <source>
        <dbReference type="ARBA" id="ARBA00022475"/>
    </source>
</evidence>
<reference evidence="13 14" key="1">
    <citation type="submission" date="2020-10" db="EMBL/GenBank/DDBJ databases">
        <title>Complete genome sequence of Paludibaculum fermentans P105T, a facultatively anaerobic acidobacterium capable of dissimilatory Fe(III) reduction.</title>
        <authorList>
            <person name="Dedysh S.N."/>
            <person name="Beletsky A.V."/>
            <person name="Kulichevskaya I.S."/>
            <person name="Mardanov A.V."/>
            <person name="Ravin N.V."/>
        </authorList>
    </citation>
    <scope>NUCLEOTIDE SEQUENCE [LARGE SCALE GENOMIC DNA]</scope>
    <source>
        <strain evidence="13 14">P105</strain>
    </source>
</reference>
<evidence type="ECO:0000256" key="3">
    <source>
        <dbReference type="ARBA" id="ARBA00022793"/>
    </source>
</evidence>
<dbReference type="Proteomes" id="UP000593892">
    <property type="component" value="Chromosome"/>
</dbReference>
<dbReference type="EMBL" id="CP063849">
    <property type="protein sequence ID" value="QOY85988.1"/>
    <property type="molecule type" value="Genomic_DNA"/>
</dbReference>
<keyword evidence="14" id="KW-1185">Reference proteome</keyword>
<gene>
    <name evidence="11" type="primary">psd</name>
    <name evidence="13" type="ORF">IRI77_24655</name>
</gene>
<feature type="chain" id="PRO_5033191212" description="Phosphatidylserine decarboxylase alpha chain" evidence="11">
    <location>
        <begin position="171"/>
        <end position="208"/>
    </location>
</feature>
<keyword evidence="10 11" id="KW-0670">Pyruvate</keyword>
<accession>A0A7S7SIT0</accession>
<comment type="similarity">
    <text evidence="11">Belongs to the phosphatidylserine decarboxylase family. PSD-A subfamily.</text>
</comment>
<keyword evidence="12" id="KW-0812">Transmembrane</keyword>
<evidence type="ECO:0000256" key="4">
    <source>
        <dbReference type="ARBA" id="ARBA00023098"/>
    </source>
</evidence>
<sequence length="208" mass="22424">MVVTGIYYALFLTGAGALLGYFTKGWAGIPFYILAVFCLWFFRDPERQVPPGPVAVSPGDGKVVLIRRGPDSTRVSIFLNVFDVHVNRAPIAGKVIDVHYKAGKFLVASKEEASVDNEMNTITIDGSVGGQRTLVTFSQIAGLIARRIVCTKKPGDFVTAGERVGLIKFGSRVDVTFGPEWEIDVREGQRVAAGSSVLAHIGAGRNKP</sequence>
<dbReference type="InterPro" id="IPR033175">
    <property type="entry name" value="PSD-A"/>
</dbReference>
<dbReference type="GO" id="GO:0006646">
    <property type="term" value="P:phosphatidylethanolamine biosynthetic process"/>
    <property type="evidence" value="ECO:0007669"/>
    <property type="project" value="UniProtKB-UniRule"/>
</dbReference>
<evidence type="ECO:0000313" key="14">
    <source>
        <dbReference type="Proteomes" id="UP000593892"/>
    </source>
</evidence>
<keyword evidence="9 11" id="KW-1208">Phospholipid metabolism</keyword>
<keyword evidence="7 11" id="KW-0594">Phospholipid biosynthesis</keyword>
<dbReference type="KEGG" id="pfer:IRI77_24655"/>
<dbReference type="PANTHER" id="PTHR35809">
    <property type="entry name" value="ARCHAETIDYLSERINE DECARBOXYLASE PROENZYME-RELATED"/>
    <property type="match status" value="1"/>
</dbReference>
<keyword evidence="8 11" id="KW-0456">Lyase</keyword>
<comment type="subunit">
    <text evidence="11">Heterodimer of a large membrane-associated beta subunit and a small pyruvoyl-containing alpha subunit.</text>
</comment>
<evidence type="ECO:0000256" key="11">
    <source>
        <dbReference type="HAMAP-Rule" id="MF_00664"/>
    </source>
</evidence>
<keyword evidence="5 11" id="KW-0472">Membrane</keyword>
<comment type="pathway">
    <text evidence="11">Phospholipid metabolism; phosphatidylethanolamine biosynthesis; phosphatidylethanolamine from CDP-diacylglycerol: step 2/2.</text>
</comment>
<evidence type="ECO:0000256" key="10">
    <source>
        <dbReference type="ARBA" id="ARBA00023317"/>
    </source>
</evidence>
<evidence type="ECO:0000256" key="12">
    <source>
        <dbReference type="SAM" id="Phobius"/>
    </source>
</evidence>
<evidence type="ECO:0000256" key="5">
    <source>
        <dbReference type="ARBA" id="ARBA00023136"/>
    </source>
</evidence>
<keyword evidence="3 11" id="KW-0210">Decarboxylase</keyword>
<evidence type="ECO:0000256" key="2">
    <source>
        <dbReference type="ARBA" id="ARBA00022516"/>
    </source>
</evidence>
<evidence type="ECO:0000256" key="9">
    <source>
        <dbReference type="ARBA" id="ARBA00023264"/>
    </source>
</evidence>
<keyword evidence="4 11" id="KW-0443">Lipid metabolism</keyword>
<comment type="catalytic activity">
    <reaction evidence="11">
        <text>a 1,2-diacyl-sn-glycero-3-phospho-L-serine + H(+) = a 1,2-diacyl-sn-glycero-3-phosphoethanolamine + CO2</text>
        <dbReference type="Rhea" id="RHEA:20828"/>
        <dbReference type="ChEBI" id="CHEBI:15378"/>
        <dbReference type="ChEBI" id="CHEBI:16526"/>
        <dbReference type="ChEBI" id="CHEBI:57262"/>
        <dbReference type="ChEBI" id="CHEBI:64612"/>
        <dbReference type="EC" id="4.1.1.65"/>
    </reaction>
</comment>
<dbReference type="Pfam" id="PF02666">
    <property type="entry name" value="PS_Dcarbxylase"/>
    <property type="match status" value="1"/>
</dbReference>
<comment type="subcellular location">
    <subcellularLocation>
        <location evidence="11">Cell membrane</location>
        <topology evidence="11">Peripheral membrane protein</topology>
    </subcellularLocation>
</comment>
<feature type="site" description="Cleavage (non-hydrolytic); by autocatalysis" evidence="11">
    <location>
        <begin position="170"/>
        <end position="171"/>
    </location>
</feature>
<keyword evidence="12" id="KW-1133">Transmembrane helix</keyword>
<dbReference type="UniPathway" id="UPA00558">
    <property type="reaction ID" value="UER00616"/>
</dbReference>
<dbReference type="GO" id="GO:0004609">
    <property type="term" value="F:phosphatidylserine decarboxylase activity"/>
    <property type="evidence" value="ECO:0007669"/>
    <property type="project" value="UniProtKB-UniRule"/>
</dbReference>
<evidence type="ECO:0000256" key="6">
    <source>
        <dbReference type="ARBA" id="ARBA00023145"/>
    </source>
</evidence>
<name>A0A7S7SIT0_PALFE</name>
<feature type="active site" description="Schiff-base intermediate with substrate; via pyruvic acid" evidence="11">
    <location>
        <position position="171"/>
    </location>
</feature>
<evidence type="ECO:0000313" key="13">
    <source>
        <dbReference type="EMBL" id="QOY85988.1"/>
    </source>
</evidence>
<protein>
    <recommendedName>
        <fullName evidence="11">Phosphatidylserine decarboxylase proenzyme</fullName>
        <ecNumber evidence="11">4.1.1.65</ecNumber>
    </recommendedName>
    <component>
        <recommendedName>
            <fullName evidence="11">Phosphatidylserine decarboxylase alpha chain</fullName>
        </recommendedName>
    </component>
    <component>
        <recommendedName>
            <fullName evidence="11">Phosphatidylserine decarboxylase beta chain</fullName>
        </recommendedName>
    </component>
</protein>
<comment type="PTM">
    <text evidence="11">Is synthesized initially as an inactive proenzyme. Formation of the active enzyme involves a self-maturation process in which the active site pyruvoyl group is generated from an internal serine residue via an autocatalytic post-translational modification. Two non-identical subunits are generated from the proenzyme in this reaction, and the pyruvate is formed at the N-terminus of the alpha chain, which is derived from the carboxyl end of the proenzyme. The post-translation cleavage follows an unusual pathway, termed non-hydrolytic serinolysis, in which the side chain hydroxyl group of the serine supplies its oxygen atom to form the C-terminus of the beta chain, while the remainder of the serine residue undergoes an oxidative deamination to produce ammonia and the pyruvoyl prosthetic group on the alpha chain.</text>
</comment>
<comment type="function">
    <text evidence="11">Catalyzes the formation of phosphatidylethanolamine (PtdEtn) from phosphatidylserine (PtdSer).</text>
</comment>
<dbReference type="InterPro" id="IPR003817">
    <property type="entry name" value="PS_Dcarbxylase"/>
</dbReference>
<keyword evidence="6 11" id="KW-0865">Zymogen</keyword>
<feature type="modified residue" description="Pyruvic acid (Ser); by autocatalysis" evidence="11">
    <location>
        <position position="171"/>
    </location>
</feature>
<feature type="transmembrane region" description="Helical" evidence="12">
    <location>
        <begin position="6"/>
        <end position="22"/>
    </location>
</feature>
<dbReference type="HAMAP" id="MF_00664">
    <property type="entry name" value="PS_decarb_PSD_A"/>
    <property type="match status" value="1"/>
</dbReference>
<dbReference type="AlphaFoldDB" id="A0A7S7SIT0"/>
<keyword evidence="2 11" id="KW-0444">Lipid biosynthesis</keyword>
<organism evidence="13 14">
    <name type="scientific">Paludibaculum fermentans</name>
    <dbReference type="NCBI Taxonomy" id="1473598"/>
    <lineage>
        <taxon>Bacteria</taxon>
        <taxon>Pseudomonadati</taxon>
        <taxon>Acidobacteriota</taxon>
        <taxon>Terriglobia</taxon>
        <taxon>Bryobacterales</taxon>
        <taxon>Bryobacteraceae</taxon>
        <taxon>Paludibaculum</taxon>
    </lineage>
</organism>
<keyword evidence="1 11" id="KW-1003">Cell membrane</keyword>
<evidence type="ECO:0000256" key="8">
    <source>
        <dbReference type="ARBA" id="ARBA00023239"/>
    </source>
</evidence>
<comment type="cofactor">
    <cofactor evidence="11">
        <name>pyruvate</name>
        <dbReference type="ChEBI" id="CHEBI:15361"/>
    </cofactor>
    <text evidence="11">Binds 1 pyruvoyl group covalently per subunit.</text>
</comment>
<dbReference type="RefSeq" id="WP_194447657.1">
    <property type="nucleotide sequence ID" value="NZ_CP063849.1"/>
</dbReference>
<feature type="chain" id="PRO_5033191213" description="Phosphatidylserine decarboxylase beta chain" evidence="11">
    <location>
        <begin position="1"/>
        <end position="170"/>
    </location>
</feature>
<dbReference type="GO" id="GO:0005886">
    <property type="term" value="C:plasma membrane"/>
    <property type="evidence" value="ECO:0007669"/>
    <property type="project" value="UniProtKB-SubCell"/>
</dbReference>
<dbReference type="EC" id="4.1.1.65" evidence="11"/>
<evidence type="ECO:0000256" key="7">
    <source>
        <dbReference type="ARBA" id="ARBA00023209"/>
    </source>
</evidence>
<dbReference type="PANTHER" id="PTHR35809:SF1">
    <property type="entry name" value="ARCHAETIDYLSERINE DECARBOXYLASE PROENZYME-RELATED"/>
    <property type="match status" value="1"/>
</dbReference>